<dbReference type="Proteomes" id="UP000231279">
    <property type="component" value="Unassembled WGS sequence"/>
</dbReference>
<dbReference type="AlphaFoldDB" id="A0A2G9HY74"/>
<evidence type="ECO:0000256" key="3">
    <source>
        <dbReference type="ARBA" id="ARBA00022448"/>
    </source>
</evidence>
<evidence type="ECO:0000313" key="11">
    <source>
        <dbReference type="Proteomes" id="UP000231279"/>
    </source>
</evidence>
<evidence type="ECO:0000256" key="7">
    <source>
        <dbReference type="ARBA" id="ARBA00022989"/>
    </source>
</evidence>
<evidence type="ECO:0000256" key="4">
    <source>
        <dbReference type="ARBA" id="ARBA00022692"/>
    </source>
</evidence>
<dbReference type="OrthoDB" id="9986677at2759"/>
<dbReference type="PANTHER" id="PTHR22601">
    <property type="entry name" value="ISP4 LIKE PROTEIN"/>
    <property type="match status" value="1"/>
</dbReference>
<comment type="caution">
    <text evidence="10">The sequence shown here is derived from an EMBL/GenBank/DDBJ whole genome shotgun (WGS) entry which is preliminary data.</text>
</comment>
<dbReference type="GO" id="GO:0015031">
    <property type="term" value="P:protein transport"/>
    <property type="evidence" value="ECO:0007669"/>
    <property type="project" value="UniProtKB-KW"/>
</dbReference>
<name>A0A2G9HY74_9LAMI</name>
<comment type="similarity">
    <text evidence="2">Belongs to the oligopeptide OPT transporter (TC 2.A.67.1) family.</text>
</comment>
<dbReference type="EMBL" id="NKXS01000754">
    <property type="protein sequence ID" value="PIN22466.1"/>
    <property type="molecule type" value="Genomic_DNA"/>
</dbReference>
<feature type="transmembrane region" description="Helical" evidence="9">
    <location>
        <begin position="12"/>
        <end position="30"/>
    </location>
</feature>
<organism evidence="10 11">
    <name type="scientific">Handroanthus impetiginosus</name>
    <dbReference type="NCBI Taxonomy" id="429701"/>
    <lineage>
        <taxon>Eukaryota</taxon>
        <taxon>Viridiplantae</taxon>
        <taxon>Streptophyta</taxon>
        <taxon>Embryophyta</taxon>
        <taxon>Tracheophyta</taxon>
        <taxon>Spermatophyta</taxon>
        <taxon>Magnoliopsida</taxon>
        <taxon>eudicotyledons</taxon>
        <taxon>Gunneridae</taxon>
        <taxon>Pentapetalae</taxon>
        <taxon>asterids</taxon>
        <taxon>lamiids</taxon>
        <taxon>Lamiales</taxon>
        <taxon>Bignoniaceae</taxon>
        <taxon>Crescentiina</taxon>
        <taxon>Tabebuia alliance</taxon>
        <taxon>Handroanthus</taxon>
    </lineage>
</organism>
<keyword evidence="11" id="KW-1185">Reference proteome</keyword>
<gene>
    <name evidence="10" type="ORF">CDL12_04818</name>
</gene>
<feature type="transmembrane region" description="Helical" evidence="9">
    <location>
        <begin position="122"/>
        <end position="144"/>
    </location>
</feature>
<evidence type="ECO:0000256" key="1">
    <source>
        <dbReference type="ARBA" id="ARBA00004141"/>
    </source>
</evidence>
<feature type="transmembrane region" description="Helical" evidence="9">
    <location>
        <begin position="270"/>
        <end position="291"/>
    </location>
</feature>
<proteinExistence type="inferred from homology"/>
<feature type="transmembrane region" description="Helical" evidence="9">
    <location>
        <begin position="190"/>
        <end position="210"/>
    </location>
</feature>
<keyword evidence="8 9" id="KW-0472">Membrane</keyword>
<comment type="subcellular location">
    <subcellularLocation>
        <location evidence="1">Membrane</location>
        <topology evidence="1">Multi-pass membrane protein</topology>
    </subcellularLocation>
</comment>
<accession>A0A2G9HY74</accession>
<reference evidence="11" key="1">
    <citation type="journal article" date="2018" name="Gigascience">
        <title>Genome assembly of the Pink Ipe (Handroanthus impetiginosus, Bignoniaceae), a highly valued, ecologically keystone Neotropical timber forest tree.</title>
        <authorList>
            <person name="Silva-Junior O.B."/>
            <person name="Grattapaglia D."/>
            <person name="Novaes E."/>
            <person name="Collevatti R.G."/>
        </authorList>
    </citation>
    <scope>NUCLEOTIDE SEQUENCE [LARGE SCALE GENOMIC DNA]</scope>
    <source>
        <strain evidence="11">cv. UFG-1</strain>
    </source>
</reference>
<evidence type="ECO:0008006" key="12">
    <source>
        <dbReference type="Google" id="ProtNLM"/>
    </source>
</evidence>
<dbReference type="GO" id="GO:0016020">
    <property type="term" value="C:membrane"/>
    <property type="evidence" value="ECO:0007669"/>
    <property type="project" value="UniProtKB-SubCell"/>
</dbReference>
<evidence type="ECO:0000256" key="9">
    <source>
        <dbReference type="SAM" id="Phobius"/>
    </source>
</evidence>
<dbReference type="NCBIfam" id="TIGR00728">
    <property type="entry name" value="OPT_sfam"/>
    <property type="match status" value="1"/>
</dbReference>
<evidence type="ECO:0000256" key="6">
    <source>
        <dbReference type="ARBA" id="ARBA00022927"/>
    </source>
</evidence>
<keyword evidence="6" id="KW-0653">Protein transport</keyword>
<keyword evidence="3" id="KW-0813">Transport</keyword>
<evidence type="ECO:0000256" key="2">
    <source>
        <dbReference type="ARBA" id="ARBA00005484"/>
    </source>
</evidence>
<feature type="transmembrane region" description="Helical" evidence="9">
    <location>
        <begin position="37"/>
        <end position="58"/>
    </location>
</feature>
<keyword evidence="5" id="KW-0571">Peptide transport</keyword>
<dbReference type="InterPro" id="IPR004813">
    <property type="entry name" value="OPT"/>
</dbReference>
<sequence>MKSYKDVPSWWFYFLLVVTMVVSVSLCIFFKKEIQMPFWAFLLAAALAFSFTLPISIITATTNQTPGLNVITEHIMGVIYPGKPIANVCFKFYGYISTSQAIAFLSDFKLGHYMKIPPRSIFLVQLLGTMIAGTVTMIVAWWLLHLDGMCHPDEFSNSPWTCPADHVVFNMSIIWGLIGSKRIFGKEGNYLALNWFFLAGLLGPVVIWGCHKAFPKHSWIPLINLPVILGAAANIIPYGALQFNHWIFVGTIFNFFVFRYRKKWWQRYNYILSAALDAGVAFMAVFLYFAVGIENTTLSWWGNNDLEHCDLASCPTSKGIIVDGCPVF</sequence>
<evidence type="ECO:0000256" key="8">
    <source>
        <dbReference type="ARBA" id="ARBA00023136"/>
    </source>
</evidence>
<feature type="transmembrane region" description="Helical" evidence="9">
    <location>
        <begin position="243"/>
        <end position="258"/>
    </location>
</feature>
<dbReference type="InterPro" id="IPR004648">
    <property type="entry name" value="Oligpept_transpt"/>
</dbReference>
<keyword evidence="7 9" id="KW-1133">Transmembrane helix</keyword>
<dbReference type="Pfam" id="PF03169">
    <property type="entry name" value="OPT"/>
    <property type="match status" value="1"/>
</dbReference>
<evidence type="ECO:0000256" key="5">
    <source>
        <dbReference type="ARBA" id="ARBA00022856"/>
    </source>
</evidence>
<dbReference type="STRING" id="429701.A0A2G9HY74"/>
<evidence type="ECO:0000313" key="10">
    <source>
        <dbReference type="EMBL" id="PIN22466.1"/>
    </source>
</evidence>
<protein>
    <recommendedName>
        <fullName evidence="12">Sexual differentiation process protein ISP4</fullName>
    </recommendedName>
</protein>
<dbReference type="GO" id="GO:0035673">
    <property type="term" value="F:oligopeptide transmembrane transporter activity"/>
    <property type="evidence" value="ECO:0007669"/>
    <property type="project" value="InterPro"/>
</dbReference>
<keyword evidence="4 9" id="KW-0812">Transmembrane</keyword>